<keyword evidence="2" id="KW-0812">Transmembrane</keyword>
<dbReference type="EMBL" id="CP054143">
    <property type="protein sequence ID" value="QKJ67071.1"/>
    <property type="molecule type" value="Genomic_DNA"/>
</dbReference>
<feature type="transmembrane region" description="Helical" evidence="2">
    <location>
        <begin position="216"/>
        <end position="238"/>
    </location>
</feature>
<feature type="transmembrane region" description="Helical" evidence="2">
    <location>
        <begin position="250"/>
        <end position="271"/>
    </location>
</feature>
<proteinExistence type="predicted"/>
<evidence type="ECO:0000256" key="2">
    <source>
        <dbReference type="SAM" id="Phobius"/>
    </source>
</evidence>
<reference evidence="3 4" key="1">
    <citation type="submission" date="2020-05" db="EMBL/GenBank/DDBJ databases">
        <title>Complete genome sequence of Deefgea sp. D17.</title>
        <authorList>
            <person name="Bae J.-W."/>
            <person name="Han J.E."/>
        </authorList>
    </citation>
    <scope>NUCLEOTIDE SEQUENCE [LARGE SCALE GENOMIC DNA]</scope>
    <source>
        <strain evidence="3 4">D17</strain>
    </source>
</reference>
<dbReference type="AlphaFoldDB" id="A0A6M8SQY0"/>
<dbReference type="Proteomes" id="UP000504844">
    <property type="component" value="Chromosome"/>
</dbReference>
<keyword evidence="4" id="KW-1185">Reference proteome</keyword>
<dbReference type="Pfam" id="PF11299">
    <property type="entry name" value="DUF3100"/>
    <property type="match status" value="1"/>
</dbReference>
<sequence length="288" mass="29782">MSTNQDHASATPLADESGPSRSGIKIAVTSGIVAAIVIFIAQFIIGKQEIDVGIAKLPILPMLFAVMIGMGLSVNWTKQKVKAWGQIFTEKEESFCSKMVGICLLVLGTQYAGMIIPNLDIIVTAGIPLVMQELGNLLPIFIAIPLAVKFGFGRKAIGACSSISREPSIAVIQGRFGTGSPEYVGVLAIYLCGSVVGTLWFSILGSLGPLTGLNPLALAAGAGVGSGSMLSAASGALIHGLDPLVAQKVLSIAAASNLLSSVLGALSLTYLGVPLAEFMYKFCNKKEG</sequence>
<dbReference type="RefSeq" id="WP_173533574.1">
    <property type="nucleotide sequence ID" value="NZ_CP054143.1"/>
</dbReference>
<feature type="transmembrane region" description="Helical" evidence="2">
    <location>
        <begin position="57"/>
        <end position="74"/>
    </location>
</feature>
<evidence type="ECO:0000256" key="1">
    <source>
        <dbReference type="SAM" id="MobiDB-lite"/>
    </source>
</evidence>
<name>A0A6M8SQY0_9NEIS</name>
<evidence type="ECO:0000313" key="4">
    <source>
        <dbReference type="Proteomes" id="UP000504844"/>
    </source>
</evidence>
<feature type="transmembrane region" description="Helical" evidence="2">
    <location>
        <begin position="26"/>
        <end position="45"/>
    </location>
</feature>
<protein>
    <submittedName>
        <fullName evidence="3">DUF3100 domain-containing protein</fullName>
    </submittedName>
</protein>
<accession>A0A6M8SQY0</accession>
<dbReference type="InterPro" id="IPR021450">
    <property type="entry name" value="DUF3100"/>
</dbReference>
<organism evidence="3 4">
    <name type="scientific">Deefgea piscis</name>
    <dbReference type="NCBI Taxonomy" id="2739061"/>
    <lineage>
        <taxon>Bacteria</taxon>
        <taxon>Pseudomonadati</taxon>
        <taxon>Pseudomonadota</taxon>
        <taxon>Betaproteobacteria</taxon>
        <taxon>Neisseriales</taxon>
        <taxon>Chitinibacteraceae</taxon>
        <taxon>Deefgea</taxon>
    </lineage>
</organism>
<gene>
    <name evidence="3" type="ORF">HQN60_10390</name>
</gene>
<evidence type="ECO:0000313" key="3">
    <source>
        <dbReference type="EMBL" id="QKJ67071.1"/>
    </source>
</evidence>
<dbReference type="KEGG" id="dee:HQN60_10390"/>
<keyword evidence="2" id="KW-0472">Membrane</keyword>
<feature type="transmembrane region" description="Helical" evidence="2">
    <location>
        <begin position="183"/>
        <end position="204"/>
    </location>
</feature>
<feature type="region of interest" description="Disordered" evidence="1">
    <location>
        <begin position="1"/>
        <end position="20"/>
    </location>
</feature>
<feature type="transmembrane region" description="Helical" evidence="2">
    <location>
        <begin position="122"/>
        <end position="148"/>
    </location>
</feature>
<keyword evidence="2" id="KW-1133">Transmembrane helix</keyword>
<feature type="transmembrane region" description="Helical" evidence="2">
    <location>
        <begin position="95"/>
        <end position="116"/>
    </location>
</feature>